<evidence type="ECO:0000256" key="1">
    <source>
        <dbReference type="ARBA" id="ARBA00001964"/>
    </source>
</evidence>
<dbReference type="SUPFAM" id="SSF52922">
    <property type="entry name" value="TK C-terminal domain-like"/>
    <property type="match status" value="1"/>
</dbReference>
<dbReference type="NCBIfam" id="NF006667">
    <property type="entry name" value="PRK09212.1"/>
    <property type="match status" value="1"/>
</dbReference>
<dbReference type="InterPro" id="IPR009014">
    <property type="entry name" value="Transketo_C/PFOR_II"/>
</dbReference>
<dbReference type="InterPro" id="IPR005475">
    <property type="entry name" value="Transketolase-like_Pyr-bd"/>
</dbReference>
<accession>A0A6J4M9H0</accession>
<keyword evidence="2 5" id="KW-0560">Oxidoreductase</keyword>
<proteinExistence type="predicted"/>
<dbReference type="SUPFAM" id="SSF52518">
    <property type="entry name" value="Thiamin diphosphate-binding fold (THDP-binding)"/>
    <property type="match status" value="1"/>
</dbReference>
<dbReference type="AlphaFoldDB" id="A0A6J4M9H0"/>
<keyword evidence="3" id="KW-0786">Thiamine pyrophosphate</keyword>
<evidence type="ECO:0000256" key="2">
    <source>
        <dbReference type="ARBA" id="ARBA00023002"/>
    </source>
</evidence>
<dbReference type="Gene3D" id="3.40.50.970">
    <property type="match status" value="1"/>
</dbReference>
<reference evidence="5" key="1">
    <citation type="submission" date="2020-02" db="EMBL/GenBank/DDBJ databases">
        <authorList>
            <person name="Meier V. D."/>
        </authorList>
    </citation>
    <scope>NUCLEOTIDE SEQUENCE</scope>
    <source>
        <strain evidence="5">AVDCRST_MAG68</strain>
    </source>
</reference>
<evidence type="ECO:0000256" key="3">
    <source>
        <dbReference type="ARBA" id="ARBA00023052"/>
    </source>
</evidence>
<dbReference type="NCBIfam" id="NF008854">
    <property type="entry name" value="PRK11892.1"/>
    <property type="match status" value="1"/>
</dbReference>
<dbReference type="CDD" id="cd07036">
    <property type="entry name" value="TPP_PYR_E1-PDHc-beta_like"/>
    <property type="match status" value="1"/>
</dbReference>
<dbReference type="PANTHER" id="PTHR43257">
    <property type="entry name" value="PYRUVATE DEHYDROGENASE E1 COMPONENT BETA SUBUNIT"/>
    <property type="match status" value="1"/>
</dbReference>
<dbReference type="PANTHER" id="PTHR43257:SF2">
    <property type="entry name" value="PYRUVATE DEHYDROGENASE E1 COMPONENT SUBUNIT BETA"/>
    <property type="match status" value="1"/>
</dbReference>
<dbReference type="GO" id="GO:0004739">
    <property type="term" value="F:pyruvate dehydrogenase (acetyl-transferring) activity"/>
    <property type="evidence" value="ECO:0007669"/>
    <property type="project" value="UniProtKB-EC"/>
</dbReference>
<sequence>MAVITYREALNQALAEEMQRDPDVFLMGEEVGVYNGAYKVSKGLLEQFGELRVVDTPITELGFAGLGVGAAMTGIRPVIEFMTWNFAILAFDQIFNAASKMRSMSGGQFNIPITFRGPSGAALQLGAQHSQALESQVAHYPGVKVVVPGTPADAKGLLKAAIRDDDPVCVFEGEMLYNIKGEVPEDDDFIIPLGVADLKREGSDVSIITHGKMIHVALQAAAQLEKDGIQADVLDLRSLRPLDTESIMRTVAKTNRVVLLEEGWPFGGITTTVAALIQEEAFDELDAPILRVTQADVPMPYAKAMERAAKPSAEMVVEKVNRVLYR</sequence>
<dbReference type="InterPro" id="IPR033248">
    <property type="entry name" value="Transketolase_C"/>
</dbReference>
<gene>
    <name evidence="5" type="ORF">AVDCRST_MAG68-3807</name>
</gene>
<dbReference type="SMART" id="SM00861">
    <property type="entry name" value="Transket_pyr"/>
    <property type="match status" value="1"/>
</dbReference>
<keyword evidence="5" id="KW-0670">Pyruvate</keyword>
<feature type="domain" description="Transketolase-like pyrimidine-binding" evidence="4">
    <location>
        <begin position="4"/>
        <end position="179"/>
    </location>
</feature>
<organism evidence="5">
    <name type="scientific">uncultured Gemmatimonadota bacterium</name>
    <dbReference type="NCBI Taxonomy" id="203437"/>
    <lineage>
        <taxon>Bacteria</taxon>
        <taxon>Pseudomonadati</taxon>
        <taxon>Gemmatimonadota</taxon>
        <taxon>environmental samples</taxon>
    </lineage>
</organism>
<comment type="cofactor">
    <cofactor evidence="1">
        <name>thiamine diphosphate</name>
        <dbReference type="ChEBI" id="CHEBI:58937"/>
    </cofactor>
</comment>
<dbReference type="FunFam" id="3.40.50.920:FF:000001">
    <property type="entry name" value="Pyruvate dehydrogenase E1 beta subunit"/>
    <property type="match status" value="1"/>
</dbReference>
<dbReference type="Pfam" id="PF02780">
    <property type="entry name" value="Transketolase_C"/>
    <property type="match status" value="1"/>
</dbReference>
<dbReference type="Pfam" id="PF02779">
    <property type="entry name" value="Transket_pyr"/>
    <property type="match status" value="1"/>
</dbReference>
<dbReference type="FunFam" id="3.40.50.970:FF:000001">
    <property type="entry name" value="Pyruvate dehydrogenase E1 beta subunit"/>
    <property type="match status" value="1"/>
</dbReference>
<name>A0A6J4M9H0_9BACT</name>
<dbReference type="Gene3D" id="3.40.50.920">
    <property type="match status" value="1"/>
</dbReference>
<dbReference type="EC" id="1.2.4.1" evidence="5"/>
<evidence type="ECO:0000259" key="4">
    <source>
        <dbReference type="SMART" id="SM00861"/>
    </source>
</evidence>
<evidence type="ECO:0000313" key="5">
    <source>
        <dbReference type="EMBL" id="CAA9353144.1"/>
    </source>
</evidence>
<protein>
    <submittedName>
        <fullName evidence="5">Pyruvate dehydrogenase E1 component beta subunit</fullName>
        <ecNumber evidence="5">1.2.4.1</ecNumber>
    </submittedName>
</protein>
<dbReference type="EMBL" id="CADCTW010000177">
    <property type="protein sequence ID" value="CAA9353144.1"/>
    <property type="molecule type" value="Genomic_DNA"/>
</dbReference>
<dbReference type="InterPro" id="IPR029061">
    <property type="entry name" value="THDP-binding"/>
</dbReference>